<dbReference type="AlphaFoldDB" id="A0A235C0D8"/>
<evidence type="ECO:0000256" key="6">
    <source>
        <dbReference type="ARBA" id="ARBA00022833"/>
    </source>
</evidence>
<keyword evidence="7" id="KW-0963">Cytoplasm</keyword>
<evidence type="ECO:0000256" key="2">
    <source>
        <dbReference type="ARBA" id="ARBA00022722"/>
    </source>
</evidence>
<dbReference type="GO" id="GO:0004521">
    <property type="term" value="F:RNA endonuclease activity"/>
    <property type="evidence" value="ECO:0007669"/>
    <property type="project" value="UniProtKB-UniRule"/>
</dbReference>
<sequence>MHEIFINPDGYNIDVHALKGLADAILKCEDDSFKLRIEITFTDDSYMRKLNSRYLGRDYPTDCLCFNLMDETRDRQIADVYISYDRAIEQAKERGEALDYELAILTAHGVLHALGYEDDKSIEMKQEEYVKRLFTHTQ</sequence>
<dbReference type="PANTHER" id="PTHR46986:SF1">
    <property type="entry name" value="ENDORIBONUCLEASE YBEY, CHLOROPLASTIC"/>
    <property type="match status" value="1"/>
</dbReference>
<evidence type="ECO:0000256" key="4">
    <source>
        <dbReference type="ARBA" id="ARBA00022759"/>
    </source>
</evidence>
<dbReference type="GO" id="GO:0005737">
    <property type="term" value="C:cytoplasm"/>
    <property type="evidence" value="ECO:0007669"/>
    <property type="project" value="UniProtKB-SubCell"/>
</dbReference>
<dbReference type="InterPro" id="IPR002036">
    <property type="entry name" value="YbeY"/>
</dbReference>
<dbReference type="EMBL" id="NOZQ01000026">
    <property type="protein sequence ID" value="OYD17275.1"/>
    <property type="molecule type" value="Genomic_DNA"/>
</dbReference>
<name>A0A235C0D8_UNCW3</name>
<dbReference type="Pfam" id="PF02130">
    <property type="entry name" value="YbeY"/>
    <property type="match status" value="1"/>
</dbReference>
<comment type="subcellular location">
    <subcellularLocation>
        <location evidence="7">Cytoplasm</location>
    </subcellularLocation>
</comment>
<keyword evidence="3 7" id="KW-0479">Metal-binding</keyword>
<keyword evidence="7" id="KW-0690">Ribosome biogenesis</keyword>
<dbReference type="InterPro" id="IPR023091">
    <property type="entry name" value="MetalPrtase_cat_dom_sf_prd"/>
</dbReference>
<evidence type="ECO:0000256" key="3">
    <source>
        <dbReference type="ARBA" id="ARBA00022723"/>
    </source>
</evidence>
<evidence type="ECO:0000313" key="8">
    <source>
        <dbReference type="EMBL" id="OYD17275.1"/>
    </source>
</evidence>
<reference evidence="8 9" key="1">
    <citation type="submission" date="2017-07" db="EMBL/GenBank/DDBJ databases">
        <title>Recovery of genomes from metagenomes via a dereplication, aggregation, and scoring strategy.</title>
        <authorList>
            <person name="Sieber C.M."/>
            <person name="Probst A.J."/>
            <person name="Sharrar A."/>
            <person name="Thomas B.C."/>
            <person name="Hess M."/>
            <person name="Tringe S.G."/>
            <person name="Banfield J.F."/>
        </authorList>
    </citation>
    <scope>NUCLEOTIDE SEQUENCE [LARGE SCALE GENOMIC DNA]</scope>
    <source>
        <strain evidence="8">JGI_Cruoil_03_44_89</strain>
    </source>
</reference>
<organism evidence="8 9">
    <name type="scientific">candidate division WOR-3 bacterium JGI_Cruoil_03_44_89</name>
    <dbReference type="NCBI Taxonomy" id="1973748"/>
    <lineage>
        <taxon>Bacteria</taxon>
        <taxon>Bacteria division WOR-3</taxon>
    </lineage>
</organism>
<feature type="binding site" evidence="7">
    <location>
        <position position="108"/>
    </location>
    <ligand>
        <name>Zn(2+)</name>
        <dbReference type="ChEBI" id="CHEBI:29105"/>
        <note>catalytic</note>
    </ligand>
</feature>
<comment type="similarity">
    <text evidence="1 7">Belongs to the endoribonuclease YbeY family.</text>
</comment>
<keyword evidence="4 7" id="KW-0255">Endonuclease</keyword>
<evidence type="ECO:0000256" key="7">
    <source>
        <dbReference type="HAMAP-Rule" id="MF_00009"/>
    </source>
</evidence>
<proteinExistence type="inferred from homology"/>
<dbReference type="PANTHER" id="PTHR46986">
    <property type="entry name" value="ENDORIBONUCLEASE YBEY, CHLOROPLASTIC"/>
    <property type="match status" value="1"/>
</dbReference>
<dbReference type="GO" id="GO:0008270">
    <property type="term" value="F:zinc ion binding"/>
    <property type="evidence" value="ECO:0007669"/>
    <property type="project" value="UniProtKB-UniRule"/>
</dbReference>
<dbReference type="GO" id="GO:0004222">
    <property type="term" value="F:metalloendopeptidase activity"/>
    <property type="evidence" value="ECO:0007669"/>
    <property type="project" value="InterPro"/>
</dbReference>
<keyword evidence="7" id="KW-0698">rRNA processing</keyword>
<accession>A0A235C0D8</accession>
<keyword evidence="6 7" id="KW-0862">Zinc</keyword>
<dbReference type="HAMAP" id="MF_00009">
    <property type="entry name" value="Endoribonucl_YbeY"/>
    <property type="match status" value="1"/>
</dbReference>
<keyword evidence="2 7" id="KW-0540">Nuclease</keyword>
<dbReference type="SUPFAM" id="SSF55486">
    <property type="entry name" value="Metalloproteases ('zincins'), catalytic domain"/>
    <property type="match status" value="1"/>
</dbReference>
<dbReference type="EC" id="3.1.-.-" evidence="7"/>
<comment type="cofactor">
    <cofactor evidence="7">
        <name>Zn(2+)</name>
        <dbReference type="ChEBI" id="CHEBI:29105"/>
    </cofactor>
    <text evidence="7">Binds 1 zinc ion.</text>
</comment>
<dbReference type="PROSITE" id="PS01306">
    <property type="entry name" value="UPF0054"/>
    <property type="match status" value="1"/>
</dbReference>
<dbReference type="Proteomes" id="UP000215215">
    <property type="component" value="Unassembled WGS sequence"/>
</dbReference>
<gene>
    <name evidence="7 8" type="primary">ybeY</name>
    <name evidence="8" type="ORF">CH333_01370</name>
</gene>
<dbReference type="GO" id="GO:0006364">
    <property type="term" value="P:rRNA processing"/>
    <property type="evidence" value="ECO:0007669"/>
    <property type="project" value="UniProtKB-UniRule"/>
</dbReference>
<protein>
    <recommendedName>
        <fullName evidence="7">Endoribonuclease YbeY</fullName>
        <ecNumber evidence="7">3.1.-.-</ecNumber>
    </recommendedName>
</protein>
<comment type="caution">
    <text evidence="8">The sequence shown here is derived from an EMBL/GenBank/DDBJ whole genome shotgun (WGS) entry which is preliminary data.</text>
</comment>
<comment type="function">
    <text evidence="7">Single strand-specific metallo-endoribonuclease involved in late-stage 70S ribosome quality control and in maturation of the 3' terminus of the 16S rRNA.</text>
</comment>
<feature type="binding site" evidence="7">
    <location>
        <position position="112"/>
    </location>
    <ligand>
        <name>Zn(2+)</name>
        <dbReference type="ChEBI" id="CHEBI:29105"/>
        <note>catalytic</note>
    </ligand>
</feature>
<evidence type="ECO:0000256" key="1">
    <source>
        <dbReference type="ARBA" id="ARBA00010875"/>
    </source>
</evidence>
<dbReference type="InterPro" id="IPR020549">
    <property type="entry name" value="YbeY_CS"/>
</dbReference>
<evidence type="ECO:0000256" key="5">
    <source>
        <dbReference type="ARBA" id="ARBA00022801"/>
    </source>
</evidence>
<dbReference type="NCBIfam" id="TIGR00043">
    <property type="entry name" value="rRNA maturation RNase YbeY"/>
    <property type="match status" value="1"/>
</dbReference>
<dbReference type="Gene3D" id="3.40.390.30">
    <property type="entry name" value="Metalloproteases ('zincins'), catalytic domain"/>
    <property type="match status" value="1"/>
</dbReference>
<evidence type="ECO:0000313" key="9">
    <source>
        <dbReference type="Proteomes" id="UP000215215"/>
    </source>
</evidence>
<feature type="binding site" evidence="7">
    <location>
        <position position="118"/>
    </location>
    <ligand>
        <name>Zn(2+)</name>
        <dbReference type="ChEBI" id="CHEBI:29105"/>
        <note>catalytic</note>
    </ligand>
</feature>
<keyword evidence="5 7" id="KW-0378">Hydrolase</keyword>